<evidence type="ECO:0000256" key="1">
    <source>
        <dbReference type="SAM" id="Phobius"/>
    </source>
</evidence>
<gene>
    <name evidence="3" type="ORF">CATYP_04005</name>
</gene>
<evidence type="ECO:0000313" key="4">
    <source>
        <dbReference type="Proteomes" id="UP000028504"/>
    </source>
</evidence>
<name>A0ABN4DFA4_9CORY</name>
<proteinExistence type="predicted"/>
<keyword evidence="1" id="KW-1133">Transmembrane helix</keyword>
<keyword evidence="4" id="KW-1185">Reference proteome</keyword>
<feature type="transmembrane region" description="Helical" evidence="1">
    <location>
        <begin position="56"/>
        <end position="76"/>
    </location>
</feature>
<reference evidence="3 4" key="1">
    <citation type="submission" date="2014-07" db="EMBL/GenBank/DDBJ databases">
        <title>Complete genome sequence of Corynebacterium atypicum DSM 44849: identifiction of the mycolic acid biosynthesis genes.</title>
        <authorList>
            <person name="Tippelt A."/>
            <person name="Mollmann S."/>
            <person name="Albersmeier A."/>
            <person name="Jaenicke S."/>
            <person name="Ruckert C."/>
            <person name="Tauch A."/>
        </authorList>
    </citation>
    <scope>NUCLEOTIDE SEQUENCE [LARGE SCALE GENOMIC DNA]</scope>
    <source>
        <strain evidence="3 4">R2070</strain>
    </source>
</reference>
<protein>
    <recommendedName>
        <fullName evidence="2">DUF1648 domain-containing protein</fullName>
    </recommendedName>
</protein>
<dbReference type="Proteomes" id="UP000028504">
    <property type="component" value="Chromosome"/>
</dbReference>
<organism evidence="3 4">
    <name type="scientific">Corynebacterium atypicum</name>
    <dbReference type="NCBI Taxonomy" id="191610"/>
    <lineage>
        <taxon>Bacteria</taxon>
        <taxon>Bacillati</taxon>
        <taxon>Actinomycetota</taxon>
        <taxon>Actinomycetes</taxon>
        <taxon>Mycobacteriales</taxon>
        <taxon>Corynebacteriaceae</taxon>
        <taxon>Corynebacterium</taxon>
    </lineage>
</organism>
<accession>A0ABN4DFA4</accession>
<evidence type="ECO:0000259" key="2">
    <source>
        <dbReference type="Pfam" id="PF07853"/>
    </source>
</evidence>
<evidence type="ECO:0000313" key="3">
    <source>
        <dbReference type="EMBL" id="AIG63952.1"/>
    </source>
</evidence>
<dbReference type="InterPro" id="IPR012867">
    <property type="entry name" value="DUF1648"/>
</dbReference>
<sequence>MTTWHSYAVKLACPLAAVALIAAIWSACLIPPAPPEMAMHFTLSGHPNDFGTPGNVWLAMTGLSCAILVLIFLFACSRINRVIAAILGGQPASSPRSK</sequence>
<keyword evidence="1" id="KW-0472">Membrane</keyword>
<keyword evidence="1" id="KW-0812">Transmembrane</keyword>
<dbReference type="Pfam" id="PF07853">
    <property type="entry name" value="DUF1648"/>
    <property type="match status" value="1"/>
</dbReference>
<dbReference type="RefSeq" id="WP_038605028.1">
    <property type="nucleotide sequence ID" value="NZ_CP008944.1"/>
</dbReference>
<feature type="domain" description="DUF1648" evidence="2">
    <location>
        <begin position="18"/>
        <end position="58"/>
    </location>
</feature>
<dbReference type="EMBL" id="CP008944">
    <property type="protein sequence ID" value="AIG63952.1"/>
    <property type="molecule type" value="Genomic_DNA"/>
</dbReference>